<comment type="caution">
    <text evidence="1">The sequence shown here is derived from an EMBL/GenBank/DDBJ whole genome shotgun (WGS) entry which is preliminary data.</text>
</comment>
<gene>
    <name evidence="1" type="ORF">C0039_00605</name>
</gene>
<organism evidence="1 2">
    <name type="scientific">Pseudohalioglobus lutimaris</name>
    <dbReference type="NCBI Taxonomy" id="1737061"/>
    <lineage>
        <taxon>Bacteria</taxon>
        <taxon>Pseudomonadati</taxon>
        <taxon>Pseudomonadota</taxon>
        <taxon>Gammaproteobacteria</taxon>
        <taxon>Cellvibrionales</taxon>
        <taxon>Halieaceae</taxon>
        <taxon>Pseudohalioglobus</taxon>
    </lineage>
</organism>
<reference evidence="1 2" key="1">
    <citation type="submission" date="2018-01" db="EMBL/GenBank/DDBJ databases">
        <title>The draft genome sequence of Halioglobus lutimaris HF004.</title>
        <authorList>
            <person name="Du Z.-J."/>
            <person name="Shi M.-J."/>
        </authorList>
    </citation>
    <scope>NUCLEOTIDE SEQUENCE [LARGE SCALE GENOMIC DNA]</scope>
    <source>
        <strain evidence="1 2">HF004</strain>
    </source>
</reference>
<dbReference type="AlphaFoldDB" id="A0A2N5X864"/>
<evidence type="ECO:0008006" key="3">
    <source>
        <dbReference type="Google" id="ProtNLM"/>
    </source>
</evidence>
<sequence length="85" mass="9554">MYLMKKQQPVVTSITRARFPQKRKLLGLRGRQLGDVECCGIDLRSGEVKYIELTTPGQNIRIAWCRVGIDEPSGAFRLLGDAGYN</sequence>
<evidence type="ECO:0000313" key="1">
    <source>
        <dbReference type="EMBL" id="PLW70668.1"/>
    </source>
</evidence>
<dbReference type="EMBL" id="PKUS01000001">
    <property type="protein sequence ID" value="PLW70668.1"/>
    <property type="molecule type" value="Genomic_DNA"/>
</dbReference>
<dbReference type="Proteomes" id="UP000235005">
    <property type="component" value="Unassembled WGS sequence"/>
</dbReference>
<keyword evidence="2" id="KW-1185">Reference proteome</keyword>
<evidence type="ECO:0000313" key="2">
    <source>
        <dbReference type="Proteomes" id="UP000235005"/>
    </source>
</evidence>
<proteinExistence type="predicted"/>
<name>A0A2N5X864_9GAMM</name>
<accession>A0A2N5X864</accession>
<protein>
    <recommendedName>
        <fullName evidence="3">PRC-barrel domain-containing protein</fullName>
    </recommendedName>
</protein>